<evidence type="ECO:0000313" key="10">
    <source>
        <dbReference type="EMBL" id="CAD8944738.1"/>
    </source>
</evidence>
<evidence type="ECO:0000256" key="7">
    <source>
        <dbReference type="SAM" id="Phobius"/>
    </source>
</evidence>
<keyword evidence="7" id="KW-0812">Transmembrane</keyword>
<feature type="disulfide bond" evidence="5">
    <location>
        <begin position="77"/>
        <end position="87"/>
    </location>
</feature>
<proteinExistence type="predicted"/>
<keyword evidence="3" id="KW-0677">Repeat</keyword>
<evidence type="ECO:0000256" key="4">
    <source>
        <dbReference type="ARBA" id="ARBA00023157"/>
    </source>
</evidence>
<keyword evidence="1 5" id="KW-0245">EGF-like domain</keyword>
<feature type="compositionally biased region" description="Acidic residues" evidence="6">
    <location>
        <begin position="300"/>
        <end position="309"/>
    </location>
</feature>
<sequence>MKCISNLLFICIVATATKTAQANHDPSVDACQRDSECLNGGTCIIDNGGGISHSNTHTPSYCQCAAGHNGDNCENYCPRQCQNGGTCRYSPVAHAQGPSDADYECACRSGHKGAFCEISYVVCPDGLECLNGAQCISSKLDASIFTCDCPYTHQGLSCEVGLEVKVCADGTQCINGGVCRLSDATDELANVYECVCPDDHSGDFCEALEATSTAKRFGPNDGLSPGGVVGVVFAVFTGILIFAILFVMKKTVRVSKSKPRDASTAGADIDPDGSTTMKPVVNHSSNEQSTAETESRATEAPEENGDEGGDEKAIV</sequence>
<feature type="domain" description="EGF-like" evidence="9">
    <location>
        <begin position="75"/>
        <end position="117"/>
    </location>
</feature>
<dbReference type="GO" id="GO:0007157">
    <property type="term" value="P:heterophilic cell-cell adhesion via plasma membrane cell adhesion molecules"/>
    <property type="evidence" value="ECO:0007669"/>
    <property type="project" value="TreeGrafter"/>
</dbReference>
<keyword evidence="7" id="KW-1133">Transmembrane helix</keyword>
<dbReference type="PROSITE" id="PS00022">
    <property type="entry name" value="EGF_1"/>
    <property type="match status" value="4"/>
</dbReference>
<evidence type="ECO:0000256" key="1">
    <source>
        <dbReference type="ARBA" id="ARBA00022536"/>
    </source>
</evidence>
<dbReference type="SUPFAM" id="SSF57196">
    <property type="entry name" value="EGF/Laminin"/>
    <property type="match status" value="3"/>
</dbReference>
<evidence type="ECO:0000256" key="6">
    <source>
        <dbReference type="SAM" id="MobiDB-lite"/>
    </source>
</evidence>
<feature type="domain" description="EGF-like" evidence="9">
    <location>
        <begin position="119"/>
        <end position="159"/>
    </location>
</feature>
<evidence type="ECO:0000256" key="8">
    <source>
        <dbReference type="SAM" id="SignalP"/>
    </source>
</evidence>
<feature type="region of interest" description="Disordered" evidence="6">
    <location>
        <begin position="257"/>
        <end position="315"/>
    </location>
</feature>
<feature type="domain" description="EGF-like" evidence="9">
    <location>
        <begin position="163"/>
        <end position="206"/>
    </location>
</feature>
<evidence type="ECO:0000256" key="5">
    <source>
        <dbReference type="PROSITE-ProRule" id="PRU00076"/>
    </source>
</evidence>
<feature type="signal peptide" evidence="8">
    <location>
        <begin position="1"/>
        <end position="22"/>
    </location>
</feature>
<dbReference type="GO" id="GO:0045197">
    <property type="term" value="P:establishment or maintenance of epithelial cell apical/basal polarity"/>
    <property type="evidence" value="ECO:0007669"/>
    <property type="project" value="TreeGrafter"/>
</dbReference>
<dbReference type="GO" id="GO:0005886">
    <property type="term" value="C:plasma membrane"/>
    <property type="evidence" value="ECO:0007669"/>
    <property type="project" value="TreeGrafter"/>
</dbReference>
<feature type="transmembrane region" description="Helical" evidence="7">
    <location>
        <begin position="226"/>
        <end position="248"/>
    </location>
</feature>
<comment type="caution">
    <text evidence="5">Lacks conserved residue(s) required for the propagation of feature annotation.</text>
</comment>
<feature type="disulfide bond" evidence="5">
    <location>
        <begin position="149"/>
        <end position="158"/>
    </location>
</feature>
<dbReference type="GO" id="GO:0032991">
    <property type="term" value="C:protein-containing complex"/>
    <property type="evidence" value="ECO:0007669"/>
    <property type="project" value="TreeGrafter"/>
</dbReference>
<feature type="disulfide bond" evidence="5">
    <location>
        <begin position="107"/>
        <end position="116"/>
    </location>
</feature>
<dbReference type="AlphaFoldDB" id="A0A7S1DC34"/>
<dbReference type="EMBL" id="HBFW01024863">
    <property type="protein sequence ID" value="CAD8944738.1"/>
    <property type="molecule type" value="Transcribed_RNA"/>
</dbReference>
<dbReference type="PANTHER" id="PTHR24049:SF22">
    <property type="entry name" value="DROSOPHILA CRUMBS HOMOLOG"/>
    <property type="match status" value="1"/>
</dbReference>
<keyword evidence="4 5" id="KW-1015">Disulfide bond</keyword>
<keyword evidence="7" id="KW-0472">Membrane</keyword>
<feature type="chain" id="PRO_5030775577" description="EGF-like domain-containing protein" evidence="8">
    <location>
        <begin position="23"/>
        <end position="315"/>
    </location>
</feature>
<reference evidence="10" key="1">
    <citation type="submission" date="2021-01" db="EMBL/GenBank/DDBJ databases">
        <authorList>
            <person name="Corre E."/>
            <person name="Pelletier E."/>
            <person name="Niang G."/>
            <person name="Scheremetjew M."/>
            <person name="Finn R."/>
            <person name="Kale V."/>
            <person name="Holt S."/>
            <person name="Cochrane G."/>
            <person name="Meng A."/>
            <person name="Brown T."/>
            <person name="Cohen L."/>
        </authorList>
    </citation>
    <scope>NUCLEOTIDE SEQUENCE</scope>
    <source>
        <strain evidence="10">ECT3854</strain>
    </source>
</reference>
<feature type="domain" description="EGF-like" evidence="9">
    <location>
        <begin position="27"/>
        <end position="74"/>
    </location>
</feature>
<gene>
    <name evidence="10" type="ORF">CTEN0397_LOCUS15942</name>
</gene>
<feature type="compositionally biased region" description="Polar residues" evidence="6">
    <location>
        <begin position="273"/>
        <end position="292"/>
    </location>
</feature>
<keyword evidence="2 8" id="KW-0732">Signal</keyword>
<dbReference type="InterPro" id="IPR000742">
    <property type="entry name" value="EGF"/>
</dbReference>
<dbReference type="Gene3D" id="2.10.25.10">
    <property type="entry name" value="Laminin"/>
    <property type="match status" value="4"/>
</dbReference>
<feature type="disulfide bond" evidence="5">
    <location>
        <begin position="196"/>
        <end position="205"/>
    </location>
</feature>
<name>A0A7S1DC34_CYCTE</name>
<feature type="disulfide bond" evidence="5">
    <location>
        <begin position="64"/>
        <end position="73"/>
    </location>
</feature>
<evidence type="ECO:0000259" key="9">
    <source>
        <dbReference type="PROSITE" id="PS50026"/>
    </source>
</evidence>
<accession>A0A7S1DC34</accession>
<dbReference type="InterPro" id="IPR051022">
    <property type="entry name" value="Notch_Cell-Fate_Det"/>
</dbReference>
<dbReference type="PROSITE" id="PS50026">
    <property type="entry name" value="EGF_3"/>
    <property type="match status" value="4"/>
</dbReference>
<evidence type="ECO:0000256" key="2">
    <source>
        <dbReference type="ARBA" id="ARBA00022729"/>
    </source>
</evidence>
<evidence type="ECO:0000256" key="3">
    <source>
        <dbReference type="ARBA" id="ARBA00022737"/>
    </source>
</evidence>
<protein>
    <recommendedName>
        <fullName evidence="9">EGF-like domain-containing protein</fullName>
    </recommendedName>
</protein>
<organism evidence="10">
    <name type="scientific">Cyclophora tenuis</name>
    <name type="common">Marine diatom</name>
    <dbReference type="NCBI Taxonomy" id="216820"/>
    <lineage>
        <taxon>Eukaryota</taxon>
        <taxon>Sar</taxon>
        <taxon>Stramenopiles</taxon>
        <taxon>Ochrophyta</taxon>
        <taxon>Bacillariophyta</taxon>
        <taxon>Fragilariophyceae</taxon>
        <taxon>Fragilariophycidae</taxon>
        <taxon>Cyclophorales</taxon>
        <taxon>Cyclophoraceae</taxon>
        <taxon>Cyclophora</taxon>
    </lineage>
</organism>
<dbReference type="PANTHER" id="PTHR24049">
    <property type="entry name" value="CRUMBS FAMILY MEMBER"/>
    <property type="match status" value="1"/>
</dbReference>
<dbReference type="SMART" id="SM00181">
    <property type="entry name" value="EGF"/>
    <property type="match status" value="4"/>
</dbReference>